<dbReference type="EMBL" id="JAQQBS010001422">
    <property type="protein sequence ID" value="KAK0164905.1"/>
    <property type="molecule type" value="Genomic_DNA"/>
</dbReference>
<feature type="region of interest" description="Disordered" evidence="4">
    <location>
        <begin position="134"/>
        <end position="153"/>
    </location>
</feature>
<evidence type="ECO:0008006" key="7">
    <source>
        <dbReference type="Google" id="ProtNLM"/>
    </source>
</evidence>
<organism evidence="5 6">
    <name type="scientific">Microctonus aethiopoides</name>
    <dbReference type="NCBI Taxonomy" id="144406"/>
    <lineage>
        <taxon>Eukaryota</taxon>
        <taxon>Metazoa</taxon>
        <taxon>Ecdysozoa</taxon>
        <taxon>Arthropoda</taxon>
        <taxon>Hexapoda</taxon>
        <taxon>Insecta</taxon>
        <taxon>Pterygota</taxon>
        <taxon>Neoptera</taxon>
        <taxon>Endopterygota</taxon>
        <taxon>Hymenoptera</taxon>
        <taxon>Apocrita</taxon>
        <taxon>Ichneumonoidea</taxon>
        <taxon>Braconidae</taxon>
        <taxon>Euphorinae</taxon>
        <taxon>Microctonus</taxon>
    </lineage>
</organism>
<dbReference type="Gene3D" id="3.30.110.10">
    <property type="entry name" value="Translation initiation factor 3 (IF-3), C-terminal domain"/>
    <property type="match status" value="1"/>
</dbReference>
<keyword evidence="2" id="KW-0396">Initiation factor</keyword>
<evidence type="ECO:0000256" key="3">
    <source>
        <dbReference type="ARBA" id="ARBA00022917"/>
    </source>
</evidence>
<comment type="caution">
    <text evidence="5">The sequence shown here is derived from an EMBL/GenBank/DDBJ whole genome shotgun (WGS) entry which is preliminary data.</text>
</comment>
<dbReference type="InterPro" id="IPR036788">
    <property type="entry name" value="T_IF-3_C_sf"/>
</dbReference>
<proteinExistence type="inferred from homology"/>
<dbReference type="PANTHER" id="PTHR10938">
    <property type="entry name" value="TRANSLATION INITIATION FACTOR IF-3"/>
    <property type="match status" value="1"/>
</dbReference>
<accession>A0AA39KKK1</accession>
<evidence type="ECO:0000256" key="1">
    <source>
        <dbReference type="ARBA" id="ARBA00005439"/>
    </source>
</evidence>
<dbReference type="PANTHER" id="PTHR10938:SF0">
    <property type="entry name" value="TRANSLATION INITIATION FACTOR IF-3, MITOCHONDRIAL"/>
    <property type="match status" value="1"/>
</dbReference>
<sequence length="244" mass="27799">MATHTLCKTLRFFNFTRGISCHLNLLCINTQRLQYKITPQWNYFDSKKSYSDIPDTGDPPVPKKKKLFVPRITLLSEKNEMSVVTLEEAEKLAKRRNFKLVKIVDFDTKSERAIYKLMKMNDFIDAETKSKAEAKEARNRSMKDEKTMTVSSKISEHDLGTKIKSINKMLGKRHGVRVVISIDGNKEKAVEIADSIIEESKDVAKVATKTSGGLTIKVILRPVLEQTNENTTENHRSSNDDTKC</sequence>
<dbReference type="InterPro" id="IPR001288">
    <property type="entry name" value="Translation_initiation_fac_3"/>
</dbReference>
<protein>
    <recommendedName>
        <fullName evidence="7">Translation initiation factor IF-3</fullName>
    </recommendedName>
</protein>
<comment type="similarity">
    <text evidence="1">Belongs to the IF-3 family.</text>
</comment>
<keyword evidence="3" id="KW-0648">Protein biosynthesis</keyword>
<feature type="compositionally biased region" description="Basic and acidic residues" evidence="4">
    <location>
        <begin position="134"/>
        <end position="147"/>
    </location>
</feature>
<dbReference type="GO" id="GO:0070124">
    <property type="term" value="P:mitochondrial translational initiation"/>
    <property type="evidence" value="ECO:0007669"/>
    <property type="project" value="TreeGrafter"/>
</dbReference>
<gene>
    <name evidence="5" type="ORF">PV328_003472</name>
</gene>
<name>A0AA39KKK1_9HYME</name>
<keyword evidence="6" id="KW-1185">Reference proteome</keyword>
<evidence type="ECO:0000256" key="2">
    <source>
        <dbReference type="ARBA" id="ARBA00022540"/>
    </source>
</evidence>
<dbReference type="SUPFAM" id="SSF55200">
    <property type="entry name" value="Translation initiation factor IF3, C-terminal domain"/>
    <property type="match status" value="1"/>
</dbReference>
<evidence type="ECO:0000313" key="6">
    <source>
        <dbReference type="Proteomes" id="UP001168990"/>
    </source>
</evidence>
<evidence type="ECO:0000313" key="5">
    <source>
        <dbReference type="EMBL" id="KAK0164905.1"/>
    </source>
</evidence>
<dbReference type="Proteomes" id="UP001168990">
    <property type="component" value="Unassembled WGS sequence"/>
</dbReference>
<dbReference type="GO" id="GO:0032790">
    <property type="term" value="P:ribosome disassembly"/>
    <property type="evidence" value="ECO:0007669"/>
    <property type="project" value="TreeGrafter"/>
</dbReference>
<dbReference type="GO" id="GO:0003743">
    <property type="term" value="F:translation initiation factor activity"/>
    <property type="evidence" value="ECO:0007669"/>
    <property type="project" value="UniProtKB-KW"/>
</dbReference>
<reference evidence="5" key="1">
    <citation type="journal article" date="2023" name="bioRxiv">
        <title>Scaffold-level genome assemblies of two parasitoid biocontrol wasps reveal the parthenogenesis mechanism and an associated novel virus.</title>
        <authorList>
            <person name="Inwood S."/>
            <person name="Skelly J."/>
            <person name="Guhlin J."/>
            <person name="Harrop T."/>
            <person name="Goldson S."/>
            <person name="Dearden P."/>
        </authorList>
    </citation>
    <scope>NUCLEOTIDE SEQUENCE</scope>
    <source>
        <strain evidence="5">Irish</strain>
        <tissue evidence="5">Whole body</tissue>
    </source>
</reference>
<dbReference type="GO" id="GO:0043022">
    <property type="term" value="F:ribosome binding"/>
    <property type="evidence" value="ECO:0007669"/>
    <property type="project" value="TreeGrafter"/>
</dbReference>
<dbReference type="AlphaFoldDB" id="A0AA39KKK1"/>
<reference evidence="5" key="2">
    <citation type="submission" date="2023-03" db="EMBL/GenBank/DDBJ databases">
        <authorList>
            <person name="Inwood S.N."/>
            <person name="Skelly J.G."/>
            <person name="Guhlin J."/>
            <person name="Harrop T.W.R."/>
            <person name="Goldson S.G."/>
            <person name="Dearden P.K."/>
        </authorList>
    </citation>
    <scope>NUCLEOTIDE SEQUENCE</scope>
    <source>
        <strain evidence="5">Irish</strain>
        <tissue evidence="5">Whole body</tissue>
    </source>
</reference>
<evidence type="ECO:0000256" key="4">
    <source>
        <dbReference type="SAM" id="MobiDB-lite"/>
    </source>
</evidence>
<dbReference type="GO" id="GO:0005739">
    <property type="term" value="C:mitochondrion"/>
    <property type="evidence" value="ECO:0007669"/>
    <property type="project" value="TreeGrafter"/>
</dbReference>